<feature type="domain" description="Ig-like" evidence="1">
    <location>
        <begin position="3"/>
        <end position="78"/>
    </location>
</feature>
<evidence type="ECO:0000313" key="2">
    <source>
        <dbReference type="EMBL" id="DAF60809.1"/>
    </source>
</evidence>
<name>A0A8S5TC03_9CAUD</name>
<protein>
    <recommendedName>
        <fullName evidence="1">Ig-like domain-containing protein</fullName>
    </recommendedName>
</protein>
<organism evidence="2">
    <name type="scientific">Siphoviridae sp. ctNZc11</name>
    <dbReference type="NCBI Taxonomy" id="2827858"/>
    <lineage>
        <taxon>Viruses</taxon>
        <taxon>Duplodnaviria</taxon>
        <taxon>Heunggongvirae</taxon>
        <taxon>Uroviricota</taxon>
        <taxon>Caudoviricetes</taxon>
    </lineage>
</organism>
<sequence length="97" mass="11063">MAVERVIGKTDSFEVIFDRLNDNNWTVNVPSNIIGEYVMDLYAYDEAGNLGFLATAMFTVDTSNLCFHLSIIKYRSEICFESDYICTVKEVLPCVMK</sequence>
<reference evidence="2" key="1">
    <citation type="journal article" date="2021" name="Proc. Natl. Acad. Sci. U.S.A.">
        <title>A Catalog of Tens of Thousands of Viruses from Human Metagenomes Reveals Hidden Associations with Chronic Diseases.</title>
        <authorList>
            <person name="Tisza M.J."/>
            <person name="Buck C.B."/>
        </authorList>
    </citation>
    <scope>NUCLEOTIDE SEQUENCE</scope>
    <source>
        <strain evidence="2">CtNZc11</strain>
    </source>
</reference>
<proteinExistence type="predicted"/>
<dbReference type="EMBL" id="BK032797">
    <property type="protein sequence ID" value="DAF60809.1"/>
    <property type="molecule type" value="Genomic_DNA"/>
</dbReference>
<evidence type="ECO:0000259" key="1">
    <source>
        <dbReference type="Pfam" id="PF13754"/>
    </source>
</evidence>
<dbReference type="Pfam" id="PF13754">
    <property type="entry name" value="Big_3_4"/>
    <property type="match status" value="1"/>
</dbReference>
<dbReference type="InterPro" id="IPR022038">
    <property type="entry name" value="Ig-like_bact"/>
</dbReference>
<accession>A0A8S5TC03</accession>